<comment type="caution">
    <text evidence="3">The sequence shown here is derived from an EMBL/GenBank/DDBJ whole genome shotgun (WGS) entry which is preliminary data.</text>
</comment>
<dbReference type="AlphaFoldDB" id="A0A7W1X753"/>
<evidence type="ECO:0000259" key="2">
    <source>
        <dbReference type="PROSITE" id="PS50943"/>
    </source>
</evidence>
<protein>
    <submittedName>
        <fullName evidence="3">Helix-turn-helix transcriptional regulator</fullName>
    </submittedName>
</protein>
<accession>A0A7W1X753</accession>
<organism evidence="3 4">
    <name type="scientific">Thermoactinomyces daqus</name>
    <dbReference type="NCBI Taxonomy" id="1329516"/>
    <lineage>
        <taxon>Bacteria</taxon>
        <taxon>Bacillati</taxon>
        <taxon>Bacillota</taxon>
        <taxon>Bacilli</taxon>
        <taxon>Bacillales</taxon>
        <taxon>Thermoactinomycetaceae</taxon>
        <taxon>Thermoactinomyces</taxon>
    </lineage>
</organism>
<dbReference type="SMART" id="SM00530">
    <property type="entry name" value="HTH_XRE"/>
    <property type="match status" value="1"/>
</dbReference>
<feature type="domain" description="HTH cro/C1-type" evidence="2">
    <location>
        <begin position="81"/>
        <end position="136"/>
    </location>
</feature>
<dbReference type="CDD" id="cd00093">
    <property type="entry name" value="HTH_XRE"/>
    <property type="match status" value="1"/>
</dbReference>
<evidence type="ECO:0000256" key="1">
    <source>
        <dbReference type="SAM" id="Coils"/>
    </source>
</evidence>
<dbReference type="OrthoDB" id="278386at2"/>
<dbReference type="GO" id="GO:0003677">
    <property type="term" value="F:DNA binding"/>
    <property type="evidence" value="ECO:0007669"/>
    <property type="project" value="InterPro"/>
</dbReference>
<dbReference type="RefSeq" id="WP_052153853.1">
    <property type="nucleotide sequence ID" value="NZ_JACEIP010000001.1"/>
</dbReference>
<evidence type="ECO:0000313" key="4">
    <source>
        <dbReference type="Proteomes" id="UP000530514"/>
    </source>
</evidence>
<gene>
    <name evidence="3" type="ORF">H1164_00140</name>
</gene>
<keyword evidence="4" id="KW-1185">Reference proteome</keyword>
<feature type="coiled-coil region" evidence="1">
    <location>
        <begin position="5"/>
        <end position="35"/>
    </location>
</feature>
<keyword evidence="1" id="KW-0175">Coiled coil</keyword>
<dbReference type="Proteomes" id="UP000530514">
    <property type="component" value="Unassembled WGS sequence"/>
</dbReference>
<sequence length="145" mass="17098">MIKTEMEYKRSLERIREQERLLEEQRRELEQMGLSEEQIERGLAPSRFFGERLKQEIREYERHKAGDFDMTCTFDNIGRKLIAFRIYKGLSQAELAKRLGVTPPQVSRDERNEYGGASMEKIKQVLKALEMDVLIVPNNYERALG</sequence>
<reference evidence="3 4" key="1">
    <citation type="submission" date="2020-07" db="EMBL/GenBank/DDBJ databases">
        <authorList>
            <person name="Feng H."/>
        </authorList>
    </citation>
    <scope>NUCLEOTIDE SEQUENCE [LARGE SCALE GENOMIC DNA]</scope>
    <source>
        <strain evidence="4">s-11</strain>
    </source>
</reference>
<dbReference type="SUPFAM" id="SSF47413">
    <property type="entry name" value="lambda repressor-like DNA-binding domains"/>
    <property type="match status" value="1"/>
</dbReference>
<evidence type="ECO:0000313" key="3">
    <source>
        <dbReference type="EMBL" id="MBA4541322.1"/>
    </source>
</evidence>
<dbReference type="PROSITE" id="PS50943">
    <property type="entry name" value="HTH_CROC1"/>
    <property type="match status" value="1"/>
</dbReference>
<dbReference type="Pfam" id="PF01381">
    <property type="entry name" value="HTH_3"/>
    <property type="match status" value="1"/>
</dbReference>
<proteinExistence type="predicted"/>
<name>A0A7W1X753_9BACL</name>
<dbReference type="InterPro" id="IPR001387">
    <property type="entry name" value="Cro/C1-type_HTH"/>
</dbReference>
<dbReference type="Gene3D" id="1.10.260.40">
    <property type="entry name" value="lambda repressor-like DNA-binding domains"/>
    <property type="match status" value="1"/>
</dbReference>
<dbReference type="EMBL" id="JACEIP010000001">
    <property type="protein sequence ID" value="MBA4541322.1"/>
    <property type="molecule type" value="Genomic_DNA"/>
</dbReference>
<dbReference type="InterPro" id="IPR010982">
    <property type="entry name" value="Lambda_DNA-bd_dom_sf"/>
</dbReference>